<protein>
    <recommendedName>
        <fullName evidence="1">Nucleotide-diphospho-sugar transferase domain-containing protein</fullName>
    </recommendedName>
</protein>
<comment type="caution">
    <text evidence="2">The sequence shown here is derived from an EMBL/GenBank/DDBJ whole genome shotgun (WGS) entry which is preliminary data.</text>
</comment>
<dbReference type="GO" id="GO:0052636">
    <property type="term" value="F:arabinosyltransferase activity"/>
    <property type="evidence" value="ECO:0007669"/>
    <property type="project" value="TreeGrafter"/>
</dbReference>
<sequence>MCGNRAAAVSVLGMDKLPAISAGSRCSRCSVGLRPVAGLVLLLSLWSVPQLRDAVAAAAATSSDFPTDQTIGSLDALPLLPWQRPADWRPPYVGLHNNLTALLGAQRPAGAKWVTVFALSHLDTHHALMLANALTTLHYFGGGGGSYLVAVADEDGLQHCMRLGLPCYNASREVGAENRGAHGGYGTEGYYLGCWVKVHVVRRVLQLLPPGVGVLLSDHDVVFLKRLRPSVEAFLAGSEWDVTGMVEDYGHRGINTGVLFIRNTPNSQAMYDAWAAAATRHTGDQEIFYDLYGVHWLACMGPKASDCKFDPAAGPGKTPTAAAARVARHNSPWERNINCPPVDRHKYNDPYRHEGVTDNPRHCEVPGRLYAHLICVGDKQRGAQVLGLWFLDGQDPLGPRLNVSAMRAAGLPCAPPADVAKLTLVQ</sequence>
<feature type="domain" description="Nucleotide-diphospho-sugar transferase" evidence="1">
    <location>
        <begin position="147"/>
        <end position="292"/>
    </location>
</feature>
<dbReference type="AlphaFoldDB" id="A0A835SLC3"/>
<reference evidence="2" key="1">
    <citation type="journal article" date="2020" name="bioRxiv">
        <title>Comparative genomics of Chlamydomonas.</title>
        <authorList>
            <person name="Craig R.J."/>
            <person name="Hasan A.R."/>
            <person name="Ness R.W."/>
            <person name="Keightley P.D."/>
        </authorList>
    </citation>
    <scope>NUCLEOTIDE SEQUENCE</scope>
    <source>
        <strain evidence="2">CCAP 11/173</strain>
    </source>
</reference>
<dbReference type="OrthoDB" id="69177at2759"/>
<dbReference type="GO" id="GO:0005794">
    <property type="term" value="C:Golgi apparatus"/>
    <property type="evidence" value="ECO:0007669"/>
    <property type="project" value="TreeGrafter"/>
</dbReference>
<dbReference type="PANTHER" id="PTHR46936:SF1">
    <property type="entry name" value="ARABINOSYLTRANSFERASE XEG113"/>
    <property type="match status" value="1"/>
</dbReference>
<dbReference type="Proteomes" id="UP000613740">
    <property type="component" value="Unassembled WGS sequence"/>
</dbReference>
<dbReference type="InterPro" id="IPR053250">
    <property type="entry name" value="Glycosyltransferase_77"/>
</dbReference>
<name>A0A835SLC3_9CHLO</name>
<organism evidence="2 3">
    <name type="scientific">Chlamydomonas schloesseri</name>
    <dbReference type="NCBI Taxonomy" id="2026947"/>
    <lineage>
        <taxon>Eukaryota</taxon>
        <taxon>Viridiplantae</taxon>
        <taxon>Chlorophyta</taxon>
        <taxon>core chlorophytes</taxon>
        <taxon>Chlorophyceae</taxon>
        <taxon>CS clade</taxon>
        <taxon>Chlamydomonadales</taxon>
        <taxon>Chlamydomonadaceae</taxon>
        <taxon>Chlamydomonas</taxon>
    </lineage>
</organism>
<dbReference type="Pfam" id="PF03407">
    <property type="entry name" value="Nucleotid_trans"/>
    <property type="match status" value="1"/>
</dbReference>
<dbReference type="PANTHER" id="PTHR46936">
    <property type="entry name" value="ARABINOSYLTRANSFERASE XEG113"/>
    <property type="match status" value="1"/>
</dbReference>
<keyword evidence="3" id="KW-1185">Reference proteome</keyword>
<evidence type="ECO:0000313" key="2">
    <source>
        <dbReference type="EMBL" id="KAG2429114.1"/>
    </source>
</evidence>
<dbReference type="EMBL" id="JAEHOD010000088">
    <property type="protein sequence ID" value="KAG2429114.1"/>
    <property type="molecule type" value="Genomic_DNA"/>
</dbReference>
<accession>A0A835SLC3</accession>
<gene>
    <name evidence="2" type="ORF">HYH02_014152</name>
</gene>
<dbReference type="InterPro" id="IPR005069">
    <property type="entry name" value="Nucl-diP-sugar_transferase"/>
</dbReference>
<evidence type="ECO:0000313" key="3">
    <source>
        <dbReference type="Proteomes" id="UP000613740"/>
    </source>
</evidence>
<evidence type="ECO:0000259" key="1">
    <source>
        <dbReference type="Pfam" id="PF03407"/>
    </source>
</evidence>
<proteinExistence type="predicted"/>
<dbReference type="GO" id="GO:0052325">
    <property type="term" value="P:cell wall pectin biosynthetic process"/>
    <property type="evidence" value="ECO:0007669"/>
    <property type="project" value="TreeGrafter"/>
</dbReference>